<evidence type="ECO:0000313" key="1">
    <source>
        <dbReference type="EMBL" id="TVU31555.1"/>
    </source>
</evidence>
<gene>
    <name evidence="1" type="ORF">EJB05_23244</name>
</gene>
<accession>A0A5J9V6I5</accession>
<keyword evidence="2" id="KW-1185">Reference proteome</keyword>
<feature type="non-terminal residue" evidence="1">
    <location>
        <position position="1"/>
    </location>
</feature>
<sequence>MVDSRPTEAKADEIELSKLAVETSVLKESTNPMLQSDLVVHQDDAAAPPMPPARNVSVVKEAAAEIQITTGHEQDAAAEQKDDEVNVVATAGDHGDDNIFQDKEVHSSDIVSPGCCPYPIARENAPPMRLLSPLKERSNEVKANLHSTTLKDFKAKQLVVPVQLLNKCRGLLQAISSKLKNPDS</sequence>
<comment type="caution">
    <text evidence="1">The sequence shown here is derived from an EMBL/GenBank/DDBJ whole genome shotgun (WGS) entry which is preliminary data.</text>
</comment>
<protein>
    <submittedName>
        <fullName evidence="1">Uncharacterized protein</fullName>
    </submittedName>
</protein>
<reference evidence="1 2" key="1">
    <citation type="journal article" date="2019" name="Sci. Rep.">
        <title>A high-quality genome of Eragrostis curvula grass provides insights into Poaceae evolution and supports new strategies to enhance forage quality.</title>
        <authorList>
            <person name="Carballo J."/>
            <person name="Santos B.A.C.M."/>
            <person name="Zappacosta D."/>
            <person name="Garbus I."/>
            <person name="Selva J.P."/>
            <person name="Gallo C.A."/>
            <person name="Diaz A."/>
            <person name="Albertini E."/>
            <person name="Caccamo M."/>
            <person name="Echenique V."/>
        </authorList>
    </citation>
    <scope>NUCLEOTIDE SEQUENCE [LARGE SCALE GENOMIC DNA]</scope>
    <source>
        <strain evidence="2">cv. Victoria</strain>
        <tissue evidence="1">Leaf</tissue>
    </source>
</reference>
<name>A0A5J9V6I5_9POAL</name>
<organism evidence="1 2">
    <name type="scientific">Eragrostis curvula</name>
    <name type="common">weeping love grass</name>
    <dbReference type="NCBI Taxonomy" id="38414"/>
    <lineage>
        <taxon>Eukaryota</taxon>
        <taxon>Viridiplantae</taxon>
        <taxon>Streptophyta</taxon>
        <taxon>Embryophyta</taxon>
        <taxon>Tracheophyta</taxon>
        <taxon>Spermatophyta</taxon>
        <taxon>Magnoliopsida</taxon>
        <taxon>Liliopsida</taxon>
        <taxon>Poales</taxon>
        <taxon>Poaceae</taxon>
        <taxon>PACMAD clade</taxon>
        <taxon>Chloridoideae</taxon>
        <taxon>Eragrostideae</taxon>
        <taxon>Eragrostidinae</taxon>
        <taxon>Eragrostis</taxon>
    </lineage>
</organism>
<dbReference type="Proteomes" id="UP000324897">
    <property type="component" value="Chromosome 1"/>
</dbReference>
<evidence type="ECO:0000313" key="2">
    <source>
        <dbReference type="Proteomes" id="UP000324897"/>
    </source>
</evidence>
<dbReference type="Gramene" id="TVU31555">
    <property type="protein sequence ID" value="TVU31555"/>
    <property type="gene ID" value="EJB05_23244"/>
</dbReference>
<proteinExistence type="predicted"/>
<dbReference type="AlphaFoldDB" id="A0A5J9V6I5"/>
<dbReference type="EMBL" id="RWGY01000011">
    <property type="protein sequence ID" value="TVU31555.1"/>
    <property type="molecule type" value="Genomic_DNA"/>
</dbReference>